<evidence type="ECO:0000313" key="2">
    <source>
        <dbReference type="EMBL" id="SQJ09585.1"/>
    </source>
</evidence>
<dbReference type="GO" id="GO:0005737">
    <property type="term" value="C:cytoplasm"/>
    <property type="evidence" value="ECO:0007669"/>
    <property type="project" value="TreeGrafter"/>
</dbReference>
<dbReference type="RefSeq" id="WP_005981341.1">
    <property type="nucleotide sequence ID" value="NZ_BAABXY010000001.1"/>
</dbReference>
<dbReference type="NCBIfam" id="TIGR01383">
    <property type="entry name" value="not_thiJ"/>
    <property type="match status" value="1"/>
</dbReference>
<gene>
    <name evidence="2" type="primary">yajL</name>
    <name evidence="2" type="ORF">NCTC12112_02311</name>
</gene>
<dbReference type="InterPro" id="IPR050325">
    <property type="entry name" value="Prot/Nucl_acid_deglycase"/>
</dbReference>
<dbReference type="KEGG" id="ful:C4N20_02145"/>
<dbReference type="GeneID" id="78453592"/>
<dbReference type="PANTHER" id="PTHR48094:SF12">
    <property type="entry name" value="PARKINSON DISEASE PROTEIN 7 HOMOLOG"/>
    <property type="match status" value="1"/>
</dbReference>
<evidence type="ECO:0000259" key="1">
    <source>
        <dbReference type="Pfam" id="PF01965"/>
    </source>
</evidence>
<dbReference type="InterPro" id="IPR006287">
    <property type="entry name" value="DJ-1"/>
</dbReference>
<dbReference type="InterPro" id="IPR029062">
    <property type="entry name" value="Class_I_gatase-like"/>
</dbReference>
<sequence>MKKVYVLLADGFELIEALTPVDVLRRGGADVVTVSITSEKDVMSAQKVLVKADTTLKETDLKDGDMIVLPGGYPGYVNLGNSKEAVELIKYYVINDKFVGAICGAPSILGNNGIASGKKITCHTSVKELMKNYQYEEKNIVKDEKLITGMGAGYALDFAFKLAEVLLEPDTINKIKTGMEL</sequence>
<dbReference type="Pfam" id="PF01965">
    <property type="entry name" value="DJ-1_PfpI"/>
    <property type="match status" value="1"/>
</dbReference>
<protein>
    <submittedName>
        <fullName evidence="2">Chaperone protein YajL</fullName>
    </submittedName>
</protein>
<dbReference type="InterPro" id="IPR002818">
    <property type="entry name" value="DJ-1/PfpI"/>
</dbReference>
<dbReference type="AlphaFoldDB" id="A0AAX1TQ25"/>
<dbReference type="CDD" id="cd03135">
    <property type="entry name" value="GATase1_DJ-1"/>
    <property type="match status" value="1"/>
</dbReference>
<evidence type="ECO:0000313" key="3">
    <source>
        <dbReference type="Proteomes" id="UP000249008"/>
    </source>
</evidence>
<dbReference type="PANTHER" id="PTHR48094">
    <property type="entry name" value="PROTEIN/NUCLEIC ACID DEGLYCASE DJ-1-RELATED"/>
    <property type="match status" value="1"/>
</dbReference>
<dbReference type="SUPFAM" id="SSF52317">
    <property type="entry name" value="Class I glutamine amidotransferase-like"/>
    <property type="match status" value="1"/>
</dbReference>
<organism evidence="2 3">
    <name type="scientific">Fusobacterium ulcerans</name>
    <dbReference type="NCBI Taxonomy" id="861"/>
    <lineage>
        <taxon>Bacteria</taxon>
        <taxon>Fusobacteriati</taxon>
        <taxon>Fusobacteriota</taxon>
        <taxon>Fusobacteriia</taxon>
        <taxon>Fusobacteriales</taxon>
        <taxon>Fusobacteriaceae</taxon>
        <taxon>Fusobacterium</taxon>
    </lineage>
</organism>
<name>A0AAX1TQ25_9FUSO</name>
<feature type="domain" description="DJ-1/PfpI" evidence="1">
    <location>
        <begin position="2"/>
        <end position="164"/>
    </location>
</feature>
<dbReference type="Gene3D" id="3.40.50.880">
    <property type="match status" value="1"/>
</dbReference>
<accession>A0AAX1TQ25</accession>
<dbReference type="EMBL" id="LS483487">
    <property type="protein sequence ID" value="SQJ09585.1"/>
    <property type="molecule type" value="Genomic_DNA"/>
</dbReference>
<dbReference type="Proteomes" id="UP000249008">
    <property type="component" value="Chromosome 1"/>
</dbReference>
<proteinExistence type="predicted"/>
<reference evidence="2 3" key="1">
    <citation type="submission" date="2018-06" db="EMBL/GenBank/DDBJ databases">
        <authorList>
            <consortium name="Pathogen Informatics"/>
            <person name="Doyle S."/>
        </authorList>
    </citation>
    <scope>NUCLEOTIDE SEQUENCE [LARGE SCALE GENOMIC DNA]</scope>
    <source>
        <strain evidence="2 3">NCTC12112</strain>
    </source>
</reference>